<comment type="similarity">
    <text evidence="2">Belongs to the TIM16/PAM16 family.</text>
</comment>
<keyword evidence="6" id="KW-0811">Translocation</keyword>
<comment type="caution">
    <text evidence="9">The sequence shown here is derived from an EMBL/GenBank/DDBJ whole genome shotgun (WGS) entry which is preliminary data.</text>
</comment>
<dbReference type="PANTHER" id="PTHR12388:SF0">
    <property type="entry name" value="MITOCHONDRIAL IMPORT INNER MEMBRANE TRANSLOCASE SUBUNIT TIM16"/>
    <property type="match status" value="1"/>
</dbReference>
<evidence type="ECO:0000256" key="7">
    <source>
        <dbReference type="ARBA" id="ARBA00023128"/>
    </source>
</evidence>
<protein>
    <recommendedName>
        <fullName evidence="11">Mitochondrial import inner membrane translocase subunit TIM16</fullName>
    </recommendedName>
</protein>
<keyword evidence="7" id="KW-0496">Mitochondrion</keyword>
<dbReference type="InterPro" id="IPR036869">
    <property type="entry name" value="J_dom_sf"/>
</dbReference>
<keyword evidence="10" id="KW-1185">Reference proteome</keyword>
<keyword evidence="3" id="KW-0813">Transport</keyword>
<evidence type="ECO:0000256" key="5">
    <source>
        <dbReference type="ARBA" id="ARBA00022927"/>
    </source>
</evidence>
<dbReference type="PANTHER" id="PTHR12388">
    <property type="entry name" value="MITOCHONDRIA ASSOCIATED GRANULOCYTE MACROPHAGE CSF SIGNALING MOLECULE"/>
    <property type="match status" value="1"/>
</dbReference>
<name>A0ABN9W1Z5_9DINO</name>
<evidence type="ECO:0000313" key="10">
    <source>
        <dbReference type="Proteomes" id="UP001189429"/>
    </source>
</evidence>
<evidence type="ECO:0008006" key="11">
    <source>
        <dbReference type="Google" id="ProtNLM"/>
    </source>
</evidence>
<evidence type="ECO:0000256" key="4">
    <source>
        <dbReference type="ARBA" id="ARBA00022792"/>
    </source>
</evidence>
<dbReference type="InterPro" id="IPR005341">
    <property type="entry name" value="Tim16"/>
</dbReference>
<keyword evidence="4" id="KW-0999">Mitochondrion inner membrane</keyword>
<feature type="non-terminal residue" evidence="9">
    <location>
        <position position="1"/>
    </location>
</feature>
<evidence type="ECO:0000313" key="9">
    <source>
        <dbReference type="EMBL" id="CAK0878621.1"/>
    </source>
</evidence>
<evidence type="ECO:0000256" key="1">
    <source>
        <dbReference type="ARBA" id="ARBA00004637"/>
    </source>
</evidence>
<evidence type="ECO:0000256" key="8">
    <source>
        <dbReference type="ARBA" id="ARBA00023136"/>
    </source>
</evidence>
<evidence type="ECO:0000256" key="3">
    <source>
        <dbReference type="ARBA" id="ARBA00022448"/>
    </source>
</evidence>
<dbReference type="Proteomes" id="UP001189429">
    <property type="component" value="Unassembled WGS sequence"/>
</dbReference>
<organism evidence="9 10">
    <name type="scientific">Prorocentrum cordatum</name>
    <dbReference type="NCBI Taxonomy" id="2364126"/>
    <lineage>
        <taxon>Eukaryota</taxon>
        <taxon>Sar</taxon>
        <taxon>Alveolata</taxon>
        <taxon>Dinophyceae</taxon>
        <taxon>Prorocentrales</taxon>
        <taxon>Prorocentraceae</taxon>
        <taxon>Prorocentrum</taxon>
    </lineage>
</organism>
<dbReference type="Pfam" id="PF03656">
    <property type="entry name" value="Pam16"/>
    <property type="match status" value="1"/>
</dbReference>
<keyword evidence="8" id="KW-0472">Membrane</keyword>
<evidence type="ECO:0000256" key="6">
    <source>
        <dbReference type="ARBA" id="ARBA00023010"/>
    </source>
</evidence>
<reference evidence="9" key="1">
    <citation type="submission" date="2023-10" db="EMBL/GenBank/DDBJ databases">
        <authorList>
            <person name="Chen Y."/>
            <person name="Shah S."/>
            <person name="Dougan E. K."/>
            <person name="Thang M."/>
            <person name="Chan C."/>
        </authorList>
    </citation>
    <scope>NUCLEOTIDE SEQUENCE [LARGE SCALE GENOMIC DNA]</scope>
</reference>
<dbReference type="EMBL" id="CAUYUJ010017867">
    <property type="protein sequence ID" value="CAK0878621.1"/>
    <property type="molecule type" value="Genomic_DNA"/>
</dbReference>
<evidence type="ECO:0000256" key="2">
    <source>
        <dbReference type="ARBA" id="ARBA00008817"/>
    </source>
</evidence>
<proteinExistence type="inferred from homology"/>
<sequence length="152" mass="16051">AVWAPRHAARGQRAAWGSRGASGHLASMALGPFVRVIAQVAMVAGGAVGKAVLEAYREAAAGRGAAAQAAAKMASRRRMRPDEARKVLDLESAGALTEAQVQERFDVLHKLNTPTEEFAGSPYLQSRIQAAHSVLLDEVARSPPKADDSKVE</sequence>
<dbReference type="Gene3D" id="1.10.287.110">
    <property type="entry name" value="DnaJ domain"/>
    <property type="match status" value="1"/>
</dbReference>
<comment type="subcellular location">
    <subcellularLocation>
        <location evidence="1">Mitochondrion inner membrane</location>
        <topology evidence="1">Peripheral membrane protein</topology>
    </subcellularLocation>
</comment>
<gene>
    <name evidence="9" type="ORF">PCOR1329_LOCUS62330</name>
</gene>
<accession>A0ABN9W1Z5</accession>
<keyword evidence="5" id="KW-0653">Protein transport</keyword>